<dbReference type="InterPro" id="IPR051065">
    <property type="entry name" value="Ras-related_GTPase"/>
</dbReference>
<keyword evidence="3" id="KW-0378">Hydrolase</keyword>
<dbReference type="GO" id="GO:0005525">
    <property type="term" value="F:GTP binding"/>
    <property type="evidence" value="ECO:0007669"/>
    <property type="project" value="InterPro"/>
</dbReference>
<dbReference type="InterPro" id="IPR001806">
    <property type="entry name" value="Small_GTPase"/>
</dbReference>
<evidence type="ECO:0000313" key="6">
    <source>
        <dbReference type="Proteomes" id="UP000015102"/>
    </source>
</evidence>
<dbReference type="EC" id="3.6.5.2" evidence="2"/>
<dbReference type="STRING" id="36166.T1GIW0"/>
<comment type="catalytic activity">
    <reaction evidence="4">
        <text>GTP + H2O = GDP + phosphate + H(+)</text>
        <dbReference type="Rhea" id="RHEA:19669"/>
        <dbReference type="ChEBI" id="CHEBI:15377"/>
        <dbReference type="ChEBI" id="CHEBI:15378"/>
        <dbReference type="ChEBI" id="CHEBI:37565"/>
        <dbReference type="ChEBI" id="CHEBI:43474"/>
        <dbReference type="ChEBI" id="CHEBI:58189"/>
        <dbReference type="EC" id="3.6.5.2"/>
    </reaction>
</comment>
<evidence type="ECO:0000256" key="3">
    <source>
        <dbReference type="ARBA" id="ARBA00022801"/>
    </source>
</evidence>
<comment type="similarity">
    <text evidence="1">Belongs to the small GTPase superfamily. Ras family.</text>
</comment>
<organism evidence="5 6">
    <name type="scientific">Megaselia scalaris</name>
    <name type="common">Humpbacked fly</name>
    <name type="synonym">Phora scalaris</name>
    <dbReference type="NCBI Taxonomy" id="36166"/>
    <lineage>
        <taxon>Eukaryota</taxon>
        <taxon>Metazoa</taxon>
        <taxon>Ecdysozoa</taxon>
        <taxon>Arthropoda</taxon>
        <taxon>Hexapoda</taxon>
        <taxon>Insecta</taxon>
        <taxon>Pterygota</taxon>
        <taxon>Neoptera</taxon>
        <taxon>Endopterygota</taxon>
        <taxon>Diptera</taxon>
        <taxon>Brachycera</taxon>
        <taxon>Muscomorpha</taxon>
        <taxon>Platypezoidea</taxon>
        <taxon>Phoridae</taxon>
        <taxon>Megaseliini</taxon>
        <taxon>Megaselia</taxon>
    </lineage>
</organism>
<accession>T1GIW0</accession>
<dbReference type="GO" id="GO:0003925">
    <property type="term" value="F:G protein activity"/>
    <property type="evidence" value="ECO:0007669"/>
    <property type="project" value="UniProtKB-EC"/>
</dbReference>
<dbReference type="InterPro" id="IPR027417">
    <property type="entry name" value="P-loop_NTPase"/>
</dbReference>
<protein>
    <recommendedName>
        <fullName evidence="2">small monomeric GTPase</fullName>
        <ecNumber evidence="2">3.6.5.2</ecNumber>
    </recommendedName>
</protein>
<evidence type="ECO:0000256" key="2">
    <source>
        <dbReference type="ARBA" id="ARBA00011984"/>
    </source>
</evidence>
<reference evidence="5" key="2">
    <citation type="submission" date="2015-06" db="UniProtKB">
        <authorList>
            <consortium name="EnsemblMetazoa"/>
        </authorList>
    </citation>
    <scope>IDENTIFICATION</scope>
</reference>
<proteinExistence type="inferred from homology"/>
<name>T1GIW0_MEGSC</name>
<dbReference type="EnsemblMetazoa" id="MESCA003395-RA">
    <property type="protein sequence ID" value="MESCA003395-PA"/>
    <property type="gene ID" value="MESCA003395"/>
</dbReference>
<dbReference type="HOGENOM" id="CLU_041217_9_9_1"/>
<reference evidence="6" key="1">
    <citation type="submission" date="2013-02" db="EMBL/GenBank/DDBJ databases">
        <authorList>
            <person name="Hughes D."/>
        </authorList>
    </citation>
    <scope>NUCLEOTIDE SEQUENCE</scope>
    <source>
        <strain>Durham</strain>
        <strain evidence="6">NC isolate 2 -- Noor lab</strain>
    </source>
</reference>
<evidence type="ECO:0000313" key="5">
    <source>
        <dbReference type="EnsemblMetazoa" id="MESCA003395-PA"/>
    </source>
</evidence>
<evidence type="ECO:0000256" key="4">
    <source>
        <dbReference type="ARBA" id="ARBA00048098"/>
    </source>
</evidence>
<dbReference type="PANTHER" id="PTHR45704">
    <property type="entry name" value="RAS-LIKE FAMILY MEMBER 11"/>
    <property type="match status" value="1"/>
</dbReference>
<dbReference type="Gene3D" id="3.40.50.300">
    <property type="entry name" value="P-loop containing nucleotide triphosphate hydrolases"/>
    <property type="match status" value="1"/>
</dbReference>
<keyword evidence="6" id="KW-1185">Reference proteome</keyword>
<dbReference type="PROSITE" id="PS51421">
    <property type="entry name" value="RAS"/>
    <property type="match status" value="1"/>
</dbReference>
<sequence length="103" mass="12254">ALVVRFITHRYIGEYTNLEKYTYNHIKTVDNDNVRFEVLDTAGNHCNDLEKMGLRSHIKWADGFVLMYSISDLCSFNECSRLKFLINYSKRRKKSKVRLFLKI</sequence>
<evidence type="ECO:0000256" key="1">
    <source>
        <dbReference type="ARBA" id="ARBA00008344"/>
    </source>
</evidence>
<dbReference type="EMBL" id="CAQQ02195296">
    <property type="status" value="NOT_ANNOTATED_CDS"/>
    <property type="molecule type" value="Genomic_DNA"/>
</dbReference>
<dbReference type="SUPFAM" id="SSF52540">
    <property type="entry name" value="P-loop containing nucleoside triphosphate hydrolases"/>
    <property type="match status" value="1"/>
</dbReference>
<dbReference type="Pfam" id="PF00071">
    <property type="entry name" value="Ras"/>
    <property type="match status" value="1"/>
</dbReference>
<dbReference type="OMA" id="FITHRYI"/>
<dbReference type="AlphaFoldDB" id="T1GIW0"/>
<dbReference type="Proteomes" id="UP000015102">
    <property type="component" value="Unassembled WGS sequence"/>
</dbReference>